<name>A0A1S6HYG6_9GAMM</name>
<dbReference type="RefSeq" id="WP_077755409.1">
    <property type="nucleotide sequence ID" value="NZ_CP014782.1"/>
</dbReference>
<feature type="region of interest" description="Disordered" evidence="1">
    <location>
        <begin position="361"/>
        <end position="397"/>
    </location>
</feature>
<evidence type="ECO:0000313" key="2">
    <source>
        <dbReference type="EMBL" id="AQS40636.1"/>
    </source>
</evidence>
<evidence type="ECO:0000313" key="3">
    <source>
        <dbReference type="Proteomes" id="UP000189545"/>
    </source>
</evidence>
<dbReference type="OrthoDB" id="9938702at2"/>
<proteinExistence type="predicted"/>
<evidence type="ECO:0000256" key="1">
    <source>
        <dbReference type="SAM" id="MobiDB-lite"/>
    </source>
</evidence>
<keyword evidence="3" id="KW-1185">Reference proteome</keyword>
<feature type="region of interest" description="Disordered" evidence="1">
    <location>
        <begin position="1"/>
        <end position="27"/>
    </location>
</feature>
<protein>
    <submittedName>
        <fullName evidence="2">Uncharacterized protein</fullName>
    </submittedName>
</protein>
<sequence>MLTPKEIVKSNDSHIAPSTSAPRKTAKESVINQFEQVMNAPLIKANSGGNVRESQQNQTGLMARNAKAMPFSPKGLVKANPEQGSTANLKHSQPRHGVKNEKLDGEAIEKDPELSSGNSTNHHETSAEGDISPENKQIHLTAESGQIPASLATSEVKPISDKLATSDKQSNLQSLSTLDASFSPLPNNKKRPVLVAKGLVSPILAQVIDPKISLREFNTPSSDTKFPPLGKQGPETLKDMEAIHIPNQASSQLNNAPGNIILANIKTSEPINQQLHTLVSQLVERIQILVPNITNQDRIQLILDKGQLKGTEITISLKNNQLTVTLIHSSQNAELLQHMRPELLDRLQRINIDQQVRVITTSHEQQAHGGQQEQGQQQESSQKSRIIHDWLEEQNDA</sequence>
<dbReference type="NCBIfam" id="TIGR02514">
    <property type="entry name" value="type_III_yscP"/>
    <property type="match status" value="1"/>
</dbReference>
<dbReference type="EMBL" id="CP014782">
    <property type="protein sequence ID" value="AQS40636.1"/>
    <property type="molecule type" value="Genomic_DNA"/>
</dbReference>
<dbReference type="KEGG" id="spsw:Sps_05573"/>
<dbReference type="STRING" id="225848.Sps_05573"/>
<feature type="compositionally biased region" description="Basic and acidic residues" evidence="1">
    <location>
        <begin position="1"/>
        <end position="12"/>
    </location>
</feature>
<accession>A0A1S6HYG6</accession>
<organism evidence="2 3">
    <name type="scientific">Shewanella psychrophila</name>
    <dbReference type="NCBI Taxonomy" id="225848"/>
    <lineage>
        <taxon>Bacteria</taxon>
        <taxon>Pseudomonadati</taxon>
        <taxon>Pseudomonadota</taxon>
        <taxon>Gammaproteobacteria</taxon>
        <taxon>Alteromonadales</taxon>
        <taxon>Shewanellaceae</taxon>
        <taxon>Shewanella</taxon>
    </lineage>
</organism>
<feature type="region of interest" description="Disordered" evidence="1">
    <location>
        <begin position="72"/>
        <end position="132"/>
    </location>
</feature>
<feature type="compositionally biased region" description="Polar residues" evidence="1">
    <location>
        <begin position="82"/>
        <end position="91"/>
    </location>
</feature>
<gene>
    <name evidence="2" type="ORF">Sps_05573</name>
</gene>
<reference evidence="2 3" key="1">
    <citation type="submission" date="2016-03" db="EMBL/GenBank/DDBJ databases">
        <title>Complete genome sequence of Shewanella psychrophila WP2, a deep sea bacterium isolated from west Pacific sediment.</title>
        <authorList>
            <person name="Xu G."/>
            <person name="Jian H."/>
        </authorList>
    </citation>
    <scope>NUCLEOTIDE SEQUENCE [LARGE SCALE GENOMIC DNA]</scope>
    <source>
        <strain evidence="2 3">WP2</strain>
    </source>
</reference>
<dbReference type="CDD" id="cd17467">
    <property type="entry name" value="T3SS_YscP_C"/>
    <property type="match status" value="1"/>
</dbReference>
<dbReference type="Proteomes" id="UP000189545">
    <property type="component" value="Chromosome"/>
</dbReference>
<feature type="compositionally biased region" description="Basic and acidic residues" evidence="1">
    <location>
        <begin position="98"/>
        <end position="113"/>
    </location>
</feature>
<dbReference type="InterPro" id="IPR013354">
    <property type="entry name" value="T3SS_YscP_C"/>
</dbReference>
<feature type="compositionally biased region" description="Low complexity" evidence="1">
    <location>
        <begin position="362"/>
        <end position="381"/>
    </location>
</feature>
<dbReference type="AlphaFoldDB" id="A0A1S6HYG6"/>